<dbReference type="OrthoDB" id="3918848at2759"/>
<evidence type="ECO:0000313" key="5">
    <source>
        <dbReference type="Proteomes" id="UP000664521"/>
    </source>
</evidence>
<accession>A0A8H3IY84</accession>
<protein>
    <submittedName>
        <fullName evidence="4">Uncharacterized protein</fullName>
    </submittedName>
</protein>
<evidence type="ECO:0000256" key="1">
    <source>
        <dbReference type="SAM" id="SignalP"/>
    </source>
</evidence>
<dbReference type="InterPro" id="IPR032514">
    <property type="entry name" value="GtaA_central"/>
</dbReference>
<dbReference type="Pfam" id="PF17168">
    <property type="entry name" value="DUF5127"/>
    <property type="match status" value="1"/>
</dbReference>
<sequence length="404" mass="44240">MRIIVAFFAILASIIPLFVNFTRAAPTHTPILPPSYPLIVRNPYLSVWLPGNLVDYLPTAVPQFWNGQNLNTAIFARVGGNTYSLLGVPSRPSGVQAASVVSAEYMATHTIFTLTAGSASIRLDFFSPVSPRNYLRQSLPYSYLTVSAFSAASVSVQVYLDLDESWTGQRGNTRHHLYNTNETSIWQMWVAGAATYAQNPQEQALWGAVTLASNPSNTSTLTSSSGRLNDIRNQFFTNGRLSGSNPPWAPGDVSALAHDLGRISSTSSVTFAIGYERRQAVNYLGNARAGYYRGMTAANVCAVCHFLDDYTDANRESLAFDSQLETRAAEYAGTNYSDILALSVRQVYGATDLTIPADTLDTNNAMVFMKEISSDGNVNTSKFLPFPPPLLNHPQTFYFKTRKS</sequence>
<dbReference type="PANTHER" id="PTHR31987:SF14">
    <property type="entry name" value="PUTATIVE (AFU_ORTHOLOGUE AFUA_6G09910)-RELATED"/>
    <property type="match status" value="1"/>
</dbReference>
<dbReference type="AlphaFoldDB" id="A0A8H3IY84"/>
<feature type="domain" description="Glutaminase A N-terminal" evidence="3">
    <location>
        <begin position="108"/>
        <end position="326"/>
    </location>
</feature>
<feature type="signal peptide" evidence="1">
    <location>
        <begin position="1"/>
        <end position="24"/>
    </location>
</feature>
<dbReference type="Proteomes" id="UP000664521">
    <property type="component" value="Unassembled WGS sequence"/>
</dbReference>
<dbReference type="EMBL" id="CAJPDS010000068">
    <property type="protein sequence ID" value="CAF9933545.1"/>
    <property type="molecule type" value="Genomic_DNA"/>
</dbReference>
<dbReference type="InterPro" id="IPR052743">
    <property type="entry name" value="Glutaminase_GtaA"/>
</dbReference>
<dbReference type="Pfam" id="PF16335">
    <property type="entry name" value="GtaA_6_Hairpin"/>
    <property type="match status" value="1"/>
</dbReference>
<evidence type="ECO:0000259" key="3">
    <source>
        <dbReference type="Pfam" id="PF17168"/>
    </source>
</evidence>
<dbReference type="InterPro" id="IPR033433">
    <property type="entry name" value="GtaA_N"/>
</dbReference>
<evidence type="ECO:0000259" key="2">
    <source>
        <dbReference type="Pfam" id="PF16335"/>
    </source>
</evidence>
<keyword evidence="1" id="KW-0732">Signal</keyword>
<organism evidence="4 5">
    <name type="scientific">Heterodermia speciosa</name>
    <dbReference type="NCBI Taxonomy" id="116794"/>
    <lineage>
        <taxon>Eukaryota</taxon>
        <taxon>Fungi</taxon>
        <taxon>Dikarya</taxon>
        <taxon>Ascomycota</taxon>
        <taxon>Pezizomycotina</taxon>
        <taxon>Lecanoromycetes</taxon>
        <taxon>OSLEUM clade</taxon>
        <taxon>Lecanoromycetidae</taxon>
        <taxon>Caliciales</taxon>
        <taxon>Physciaceae</taxon>
        <taxon>Heterodermia</taxon>
    </lineage>
</organism>
<gene>
    <name evidence="4" type="ORF">HETSPECPRED_008694</name>
</gene>
<proteinExistence type="predicted"/>
<reference evidence="4" key="1">
    <citation type="submission" date="2021-03" db="EMBL/GenBank/DDBJ databases">
        <authorList>
            <person name="Tagirdzhanova G."/>
        </authorList>
    </citation>
    <scope>NUCLEOTIDE SEQUENCE</scope>
</reference>
<feature type="domain" description="Glutaminase A central" evidence="2">
    <location>
        <begin position="333"/>
        <end position="384"/>
    </location>
</feature>
<keyword evidence="5" id="KW-1185">Reference proteome</keyword>
<dbReference type="PANTHER" id="PTHR31987">
    <property type="entry name" value="GLUTAMINASE A-RELATED"/>
    <property type="match status" value="1"/>
</dbReference>
<evidence type="ECO:0000313" key="4">
    <source>
        <dbReference type="EMBL" id="CAF9933545.1"/>
    </source>
</evidence>
<feature type="chain" id="PRO_5034240114" evidence="1">
    <location>
        <begin position="25"/>
        <end position="404"/>
    </location>
</feature>
<name>A0A8H3IY84_9LECA</name>
<comment type="caution">
    <text evidence="4">The sequence shown here is derived from an EMBL/GenBank/DDBJ whole genome shotgun (WGS) entry which is preliminary data.</text>
</comment>